<evidence type="ECO:0000256" key="1">
    <source>
        <dbReference type="SAM" id="MobiDB-lite"/>
    </source>
</evidence>
<protein>
    <recommendedName>
        <fullName evidence="2">HNH nuclease domain-containing protein</fullName>
    </recommendedName>
</protein>
<evidence type="ECO:0000313" key="3">
    <source>
        <dbReference type="EMBL" id="RMZ43742.1"/>
    </source>
</evidence>
<dbReference type="Pfam" id="PF13391">
    <property type="entry name" value="HNH_2"/>
    <property type="match status" value="1"/>
</dbReference>
<evidence type="ECO:0000259" key="2">
    <source>
        <dbReference type="Pfam" id="PF13391"/>
    </source>
</evidence>
<dbReference type="AlphaFoldDB" id="A0AB74CEG4"/>
<name>A0AB74CEG4_ASPFL</name>
<evidence type="ECO:0000313" key="4">
    <source>
        <dbReference type="Proteomes" id="UP000275480"/>
    </source>
</evidence>
<organism evidence="3 4">
    <name type="scientific">Aspergillus flavus</name>
    <dbReference type="NCBI Taxonomy" id="5059"/>
    <lineage>
        <taxon>Eukaryota</taxon>
        <taxon>Fungi</taxon>
        <taxon>Dikarya</taxon>
        <taxon>Ascomycota</taxon>
        <taxon>Pezizomycotina</taxon>
        <taxon>Eurotiomycetes</taxon>
        <taxon>Eurotiomycetidae</taxon>
        <taxon>Eurotiales</taxon>
        <taxon>Aspergillaceae</taxon>
        <taxon>Aspergillus</taxon>
        <taxon>Aspergillus subgen. Circumdati</taxon>
    </lineage>
</organism>
<dbReference type="Proteomes" id="UP000275480">
    <property type="component" value="Unassembled WGS sequence"/>
</dbReference>
<feature type="compositionally biased region" description="Acidic residues" evidence="1">
    <location>
        <begin position="187"/>
        <end position="208"/>
    </location>
</feature>
<accession>A0AB74CEG4</accession>
<feature type="compositionally biased region" description="Acidic residues" evidence="1">
    <location>
        <begin position="168"/>
        <end position="179"/>
    </location>
</feature>
<feature type="domain" description="HNH nuclease" evidence="2">
    <location>
        <begin position="4"/>
        <end position="77"/>
    </location>
</feature>
<dbReference type="EMBL" id="QQZZ01000092">
    <property type="protein sequence ID" value="RMZ43742.1"/>
    <property type="molecule type" value="Genomic_DNA"/>
</dbReference>
<comment type="caution">
    <text evidence="3">The sequence shown here is derived from an EMBL/GenBank/DDBJ whole genome shotgun (WGS) entry which is preliminary data.</text>
</comment>
<reference evidence="3 4" key="1">
    <citation type="submission" date="2018-07" db="EMBL/GenBank/DDBJ databases">
        <title>Identification of spontaneous genetic mutation associated with occurrence of a yellow conidial color mutant of Aspergillus flavus.</title>
        <authorList>
            <person name="Chang P.-K."/>
            <person name="Mack B.M."/>
            <person name="Scharfenstein L."/>
            <person name="Gilbert M.K."/>
        </authorList>
    </citation>
    <scope>NUCLEOTIDE SEQUENCE [LARGE SCALE GENOMIC DNA]</scope>
    <source>
        <strain evidence="3 4">CA14</strain>
    </source>
</reference>
<feature type="region of interest" description="Disordered" evidence="1">
    <location>
        <begin position="168"/>
        <end position="208"/>
    </location>
</feature>
<sequence length="208" mass="23961">MGEPVQVCHIYPFALGIEAEWEKEKFWNILQIFWDLETVDRWKKDIIGPNGTEVPQNLLCLSTVVHDLWGSARLAFEPVKMSEEKTSLTMRFWWLPRRAYSKEMDMCVAPSLPSDLKASPYNAKLWNCDTDQPIYSGQLVTMTTRDPEAMPLPSFDLFGVVDVTDEELEEVSEGFSDDGDTVRETSEETSEEEEEEEEEEEVLAYTDD</sequence>
<proteinExistence type="predicted"/>
<gene>
    <name evidence="3" type="ORF">CA14_009207</name>
</gene>
<dbReference type="InterPro" id="IPR003615">
    <property type="entry name" value="HNH_nuc"/>
</dbReference>